<organism evidence="4 5">
    <name type="scientific">Vibrio algicola</name>
    <dbReference type="NCBI Taxonomy" id="2662262"/>
    <lineage>
        <taxon>Bacteria</taxon>
        <taxon>Pseudomonadati</taxon>
        <taxon>Pseudomonadota</taxon>
        <taxon>Gammaproteobacteria</taxon>
        <taxon>Vibrionales</taxon>
        <taxon>Vibrionaceae</taxon>
        <taxon>Vibrio</taxon>
    </lineage>
</organism>
<dbReference type="RefSeq" id="WP_153447473.1">
    <property type="nucleotide sequence ID" value="NZ_CP045699.1"/>
</dbReference>
<evidence type="ECO:0000259" key="3">
    <source>
        <dbReference type="PROSITE" id="PS51755"/>
    </source>
</evidence>
<dbReference type="CDD" id="cd00383">
    <property type="entry name" value="trans_reg_C"/>
    <property type="match status" value="1"/>
</dbReference>
<dbReference type="InterPro" id="IPR036388">
    <property type="entry name" value="WH-like_DNA-bd_sf"/>
</dbReference>
<dbReference type="InterPro" id="IPR016032">
    <property type="entry name" value="Sig_transdc_resp-reg_C-effctor"/>
</dbReference>
<dbReference type="SMART" id="SM00862">
    <property type="entry name" value="Trans_reg_C"/>
    <property type="match status" value="1"/>
</dbReference>
<dbReference type="GO" id="GO:0003677">
    <property type="term" value="F:DNA binding"/>
    <property type="evidence" value="ECO:0007669"/>
    <property type="project" value="UniProtKB-UniRule"/>
</dbReference>
<keyword evidence="1 2" id="KW-0238">DNA-binding</keyword>
<name>A0A5Q0TEP8_9VIBR</name>
<evidence type="ECO:0000256" key="1">
    <source>
        <dbReference type="ARBA" id="ARBA00023125"/>
    </source>
</evidence>
<dbReference type="AlphaFoldDB" id="A0A5Q0TEP8"/>
<reference evidence="4 5" key="1">
    <citation type="submission" date="2019-10" db="EMBL/GenBank/DDBJ databases">
        <title>Vibrio sp. nov., isolated from Coralline algae surface.</title>
        <authorList>
            <person name="Geng Y."/>
            <person name="Zhang X."/>
        </authorList>
    </citation>
    <scope>NUCLEOTIDE SEQUENCE [LARGE SCALE GENOMIC DNA]</scope>
    <source>
        <strain evidence="4 5">SM1977</strain>
    </source>
</reference>
<keyword evidence="5" id="KW-1185">Reference proteome</keyword>
<feature type="domain" description="OmpR/PhoB-type" evidence="3">
    <location>
        <begin position="6"/>
        <end position="109"/>
    </location>
</feature>
<dbReference type="Gene3D" id="1.10.10.10">
    <property type="entry name" value="Winged helix-like DNA-binding domain superfamily/Winged helix DNA-binding domain"/>
    <property type="match status" value="1"/>
</dbReference>
<accession>A0A5Q0TEP8</accession>
<protein>
    <submittedName>
        <fullName evidence="4">Transcriptional regulator</fullName>
    </submittedName>
</protein>
<evidence type="ECO:0000256" key="2">
    <source>
        <dbReference type="PROSITE-ProRule" id="PRU01091"/>
    </source>
</evidence>
<dbReference type="EMBL" id="CP045699">
    <property type="protein sequence ID" value="QGA65324.1"/>
    <property type="molecule type" value="Genomic_DNA"/>
</dbReference>
<dbReference type="SUPFAM" id="SSF46894">
    <property type="entry name" value="C-terminal effector domain of the bipartite response regulators"/>
    <property type="match status" value="1"/>
</dbReference>
<dbReference type="InterPro" id="IPR001867">
    <property type="entry name" value="OmpR/PhoB-type_DNA-bd"/>
</dbReference>
<dbReference type="Pfam" id="PF00486">
    <property type="entry name" value="Trans_reg_C"/>
    <property type="match status" value="1"/>
</dbReference>
<dbReference type="PROSITE" id="PS51755">
    <property type="entry name" value="OMPR_PHOB"/>
    <property type="match status" value="1"/>
</dbReference>
<dbReference type="Proteomes" id="UP000348942">
    <property type="component" value="Chromosome 1"/>
</dbReference>
<proteinExistence type="predicted"/>
<dbReference type="GO" id="GO:0000160">
    <property type="term" value="P:phosphorelay signal transduction system"/>
    <property type="evidence" value="ECO:0007669"/>
    <property type="project" value="InterPro"/>
</dbReference>
<gene>
    <name evidence="4" type="ORF">GFB47_07775</name>
</gene>
<sequence>MTSIGTKYILAQKFIFDPYSNTLLDQLNDNEVIRLGSNESRILLILIEQSTTVVSRDQLHEYVWRDQGFQVDDSSLTQAISTLRKMLRDSTKSPQFIKTIPKRGYQLISTVESCSANNAEAPQEDKTDDDLSHNLSATVNEAPVIAPTTPEAPISPVAVISPKPVWGFRLIWAVILLLPLLALSVNAPSSTQFDQVTLVNDVPLLQPENHPEIKSWLPAIERCTKIYRSRIEGSSSLEKIIATGSLNGQMALNFIHDADHSSQNQSILIFVDQTDFSSVCH</sequence>
<feature type="DNA-binding region" description="OmpR/PhoB-type" evidence="2">
    <location>
        <begin position="6"/>
        <end position="109"/>
    </location>
</feature>
<evidence type="ECO:0000313" key="4">
    <source>
        <dbReference type="EMBL" id="QGA65324.1"/>
    </source>
</evidence>
<dbReference type="GO" id="GO:0006355">
    <property type="term" value="P:regulation of DNA-templated transcription"/>
    <property type="evidence" value="ECO:0007669"/>
    <property type="project" value="InterPro"/>
</dbReference>
<evidence type="ECO:0000313" key="5">
    <source>
        <dbReference type="Proteomes" id="UP000348942"/>
    </source>
</evidence>